<keyword evidence="3" id="KW-1185">Reference proteome</keyword>
<evidence type="ECO:0000313" key="3">
    <source>
        <dbReference type="Proteomes" id="UP000594800"/>
    </source>
</evidence>
<dbReference type="Pfam" id="PF13580">
    <property type="entry name" value="SIS_2"/>
    <property type="match status" value="1"/>
</dbReference>
<dbReference type="InterPro" id="IPR050099">
    <property type="entry name" value="SIS_GmhA/DiaA_subfam"/>
</dbReference>
<dbReference type="RefSeq" id="WP_196101824.1">
    <property type="nucleotide sequence ID" value="NZ_CP064942.1"/>
</dbReference>
<dbReference type="InterPro" id="IPR001347">
    <property type="entry name" value="SIS_dom"/>
</dbReference>
<dbReference type="CDD" id="cd05006">
    <property type="entry name" value="SIS_GmhA"/>
    <property type="match status" value="1"/>
</dbReference>
<evidence type="ECO:0000313" key="2">
    <source>
        <dbReference type="EMBL" id="QPH52613.1"/>
    </source>
</evidence>
<accession>A0A7S9QB88</accession>
<dbReference type="AlphaFoldDB" id="A0A7S9QB88"/>
<gene>
    <name evidence="2" type="ORF">I0K15_12395</name>
</gene>
<dbReference type="PROSITE" id="PS51464">
    <property type="entry name" value="SIS"/>
    <property type="match status" value="1"/>
</dbReference>
<dbReference type="KEGG" id="poz:I0K15_12395"/>
<dbReference type="InterPro" id="IPR035461">
    <property type="entry name" value="GmhA/DiaA"/>
</dbReference>
<sequence length="202" mass="22007">MTTAIPDPADHFKAYSKRISHLLSEFDWSLVQELAYDLLDCWKTGRQVFLAGNGGSAGNAVHLANDFLYALSKRAGSGLRVHGLPANPAVLTCLANDEGYDKVFSLQLAVQARAGDVLVVFSGSGNSPNILEALEEARRIGMKSYAILGFSGGKALQMADMPIHIQLDDMQVAEDMQLIIGHMLMQWLSLHSDEIVPAEHRT</sequence>
<protein>
    <submittedName>
        <fullName evidence="2">SIS domain-containing protein</fullName>
    </submittedName>
</protein>
<dbReference type="EMBL" id="CP064942">
    <property type="protein sequence ID" value="QPH52613.1"/>
    <property type="molecule type" value="Genomic_DNA"/>
</dbReference>
<reference evidence="2 3" key="1">
    <citation type="submission" date="2020-11" db="EMBL/GenBank/DDBJ databases">
        <title>Description of Pontivivens ytuae sp. nov. isolated from deep sea sediment of Mariana Trench.</title>
        <authorList>
            <person name="Wang Z."/>
            <person name="Sun Q.-L."/>
            <person name="Xu X.-D."/>
            <person name="Tang Y.-Z."/>
            <person name="Zhang J."/>
        </authorList>
    </citation>
    <scope>NUCLEOTIDE SEQUENCE [LARGE SCALE GENOMIC DNA]</scope>
    <source>
        <strain evidence="2 3">MT2928</strain>
    </source>
</reference>
<dbReference type="GO" id="GO:1901135">
    <property type="term" value="P:carbohydrate derivative metabolic process"/>
    <property type="evidence" value="ECO:0007669"/>
    <property type="project" value="InterPro"/>
</dbReference>
<organism evidence="2 3">
    <name type="scientific">Pontivivens ytuae</name>
    <dbReference type="NCBI Taxonomy" id="2789856"/>
    <lineage>
        <taxon>Bacteria</taxon>
        <taxon>Pseudomonadati</taxon>
        <taxon>Pseudomonadota</taxon>
        <taxon>Alphaproteobacteria</taxon>
        <taxon>Rhodobacterales</taxon>
        <taxon>Paracoccaceae</taxon>
        <taxon>Pontivivens</taxon>
    </lineage>
</organism>
<dbReference type="InterPro" id="IPR046348">
    <property type="entry name" value="SIS_dom_sf"/>
</dbReference>
<dbReference type="GO" id="GO:0097367">
    <property type="term" value="F:carbohydrate derivative binding"/>
    <property type="evidence" value="ECO:0007669"/>
    <property type="project" value="InterPro"/>
</dbReference>
<dbReference type="SUPFAM" id="SSF53697">
    <property type="entry name" value="SIS domain"/>
    <property type="match status" value="1"/>
</dbReference>
<dbReference type="PANTHER" id="PTHR30390:SF8">
    <property type="entry name" value="SUGAR ISOMERASE (SIS)"/>
    <property type="match status" value="1"/>
</dbReference>
<dbReference type="PANTHER" id="PTHR30390">
    <property type="entry name" value="SEDOHEPTULOSE 7-PHOSPHATE ISOMERASE / DNAA INITIATOR-ASSOCIATING FACTOR FOR REPLICATION INITIATION"/>
    <property type="match status" value="1"/>
</dbReference>
<dbReference type="Proteomes" id="UP000594800">
    <property type="component" value="Chromosome"/>
</dbReference>
<dbReference type="Gene3D" id="3.40.50.10490">
    <property type="entry name" value="Glucose-6-phosphate isomerase like protein, domain 1"/>
    <property type="match status" value="1"/>
</dbReference>
<feature type="domain" description="SIS" evidence="1">
    <location>
        <begin position="38"/>
        <end position="194"/>
    </location>
</feature>
<evidence type="ECO:0000259" key="1">
    <source>
        <dbReference type="PROSITE" id="PS51464"/>
    </source>
</evidence>
<proteinExistence type="predicted"/>
<name>A0A7S9QB88_9RHOB</name>